<organism evidence="1 2">
    <name type="scientific">Laodelphax striatellus</name>
    <name type="common">Small brown planthopper</name>
    <name type="synonym">Delphax striatella</name>
    <dbReference type="NCBI Taxonomy" id="195883"/>
    <lineage>
        <taxon>Eukaryota</taxon>
        <taxon>Metazoa</taxon>
        <taxon>Ecdysozoa</taxon>
        <taxon>Arthropoda</taxon>
        <taxon>Hexapoda</taxon>
        <taxon>Insecta</taxon>
        <taxon>Pterygota</taxon>
        <taxon>Neoptera</taxon>
        <taxon>Paraneoptera</taxon>
        <taxon>Hemiptera</taxon>
        <taxon>Auchenorrhyncha</taxon>
        <taxon>Fulgoroidea</taxon>
        <taxon>Delphacidae</taxon>
        <taxon>Criomorphinae</taxon>
        <taxon>Laodelphax</taxon>
    </lineage>
</organism>
<evidence type="ECO:0000313" key="2">
    <source>
        <dbReference type="Proteomes" id="UP000291343"/>
    </source>
</evidence>
<dbReference type="Proteomes" id="UP000291343">
    <property type="component" value="Unassembled WGS sequence"/>
</dbReference>
<keyword evidence="2" id="KW-1185">Reference proteome</keyword>
<evidence type="ECO:0000313" key="1">
    <source>
        <dbReference type="EMBL" id="RZF39417.1"/>
    </source>
</evidence>
<dbReference type="EMBL" id="QKKF02019844">
    <property type="protein sequence ID" value="RZF39417.1"/>
    <property type="molecule type" value="Genomic_DNA"/>
</dbReference>
<sequence length="94" mass="10625">MQTYADNGERELLFETYHLITRSDTCLQNRESLPVKPVAKCTNTDRHCGPIHIMNVAKILSSSALTVLIAVIEEDRSNRILSLNMALLRLSKNQ</sequence>
<dbReference type="InParanoid" id="A0A482X0N4"/>
<gene>
    <name evidence="1" type="ORF">LSTR_LSTR000938</name>
</gene>
<proteinExistence type="predicted"/>
<dbReference type="AlphaFoldDB" id="A0A482X0N4"/>
<reference evidence="1 2" key="1">
    <citation type="journal article" date="2017" name="Gigascience">
        <title>Genome sequence of the small brown planthopper, Laodelphax striatellus.</title>
        <authorList>
            <person name="Zhu J."/>
            <person name="Jiang F."/>
            <person name="Wang X."/>
            <person name="Yang P."/>
            <person name="Bao Y."/>
            <person name="Zhao W."/>
            <person name="Wang W."/>
            <person name="Lu H."/>
            <person name="Wang Q."/>
            <person name="Cui N."/>
            <person name="Li J."/>
            <person name="Chen X."/>
            <person name="Luo L."/>
            <person name="Yu J."/>
            <person name="Kang L."/>
            <person name="Cui F."/>
        </authorList>
    </citation>
    <scope>NUCLEOTIDE SEQUENCE [LARGE SCALE GENOMIC DNA]</scope>
    <source>
        <strain evidence="1">Lst14</strain>
    </source>
</reference>
<comment type="caution">
    <text evidence="1">The sequence shown here is derived from an EMBL/GenBank/DDBJ whole genome shotgun (WGS) entry which is preliminary data.</text>
</comment>
<protein>
    <submittedName>
        <fullName evidence="1">Uncharacterized protein</fullName>
    </submittedName>
</protein>
<accession>A0A482X0N4</accession>
<name>A0A482X0N4_LAOST</name>